<gene>
    <name evidence="2" type="ORF">ACFOSH_44380</name>
</gene>
<accession>A0ABV7PEN1</accession>
<evidence type="ECO:0000313" key="3">
    <source>
        <dbReference type="Proteomes" id="UP001595645"/>
    </source>
</evidence>
<proteinExistence type="predicted"/>
<sequence>MMIMFALLALASVIELLASIIFAWMAAAVELAAQVTIRMIWQALVRKIASITGAQVAKAAGTAVIDMAQFAAMGAGLMVVVDGVTQGAQMAKGLRDKDDFDAESLGKSAIGGAIGGGAAGLTHSVARVAVMGARDAAKQFGKEVPGWLVGVGQGGYAVAQIAAVAWSNPIVNIAVDSPDAFWGGILGALGSFGGSAKPGGSGVGGGATKVKSVDLSFPGGDADAPPADRGESGSSPGEKPPGVPEVPRTSSEMPPAYAEKPSVAERTAGRGL</sequence>
<organism evidence="2 3">
    <name type="scientific">Amycolatopsis speibonae</name>
    <dbReference type="NCBI Taxonomy" id="1450224"/>
    <lineage>
        <taxon>Bacteria</taxon>
        <taxon>Bacillati</taxon>
        <taxon>Actinomycetota</taxon>
        <taxon>Actinomycetes</taxon>
        <taxon>Pseudonocardiales</taxon>
        <taxon>Pseudonocardiaceae</taxon>
        <taxon>Amycolatopsis</taxon>
    </lineage>
</organism>
<dbReference type="EMBL" id="JBHRWK010000164">
    <property type="protein sequence ID" value="MFC3456498.1"/>
    <property type="molecule type" value="Genomic_DNA"/>
</dbReference>
<feature type="region of interest" description="Disordered" evidence="1">
    <location>
        <begin position="212"/>
        <end position="272"/>
    </location>
</feature>
<reference evidence="3" key="1">
    <citation type="journal article" date="2019" name="Int. J. Syst. Evol. Microbiol.">
        <title>The Global Catalogue of Microorganisms (GCM) 10K type strain sequencing project: providing services to taxonomists for standard genome sequencing and annotation.</title>
        <authorList>
            <consortium name="The Broad Institute Genomics Platform"/>
            <consortium name="The Broad Institute Genome Sequencing Center for Infectious Disease"/>
            <person name="Wu L."/>
            <person name="Ma J."/>
        </authorList>
    </citation>
    <scope>NUCLEOTIDE SEQUENCE [LARGE SCALE GENOMIC DNA]</scope>
    <source>
        <strain evidence="3">CGMCC 4.7676</strain>
    </source>
</reference>
<evidence type="ECO:0000256" key="1">
    <source>
        <dbReference type="SAM" id="MobiDB-lite"/>
    </source>
</evidence>
<evidence type="ECO:0000313" key="2">
    <source>
        <dbReference type="EMBL" id="MFC3456498.1"/>
    </source>
</evidence>
<protein>
    <submittedName>
        <fullName evidence="2">Uncharacterized protein</fullName>
    </submittedName>
</protein>
<feature type="non-terminal residue" evidence="2">
    <location>
        <position position="272"/>
    </location>
</feature>
<name>A0ABV7PEN1_9PSEU</name>
<dbReference type="Proteomes" id="UP001595645">
    <property type="component" value="Unassembled WGS sequence"/>
</dbReference>
<comment type="caution">
    <text evidence="2">The sequence shown here is derived from an EMBL/GenBank/DDBJ whole genome shotgun (WGS) entry which is preliminary data.</text>
</comment>
<keyword evidence="3" id="KW-1185">Reference proteome</keyword>